<organism evidence="1 2">
    <name type="scientific">Rhodococcus wratislaviensis</name>
    <name type="common">Tsukamurella wratislaviensis</name>
    <dbReference type="NCBI Taxonomy" id="44752"/>
    <lineage>
        <taxon>Bacteria</taxon>
        <taxon>Bacillati</taxon>
        <taxon>Actinomycetota</taxon>
        <taxon>Actinomycetes</taxon>
        <taxon>Mycobacteriales</taxon>
        <taxon>Nocardiaceae</taxon>
        <taxon>Rhodococcus</taxon>
    </lineage>
</organism>
<name>A0A402CDF7_RHOWR</name>
<proteinExistence type="predicted"/>
<keyword evidence="2" id="KW-1185">Reference proteome</keyword>
<evidence type="ECO:0000313" key="1">
    <source>
        <dbReference type="EMBL" id="GCE41629.1"/>
    </source>
</evidence>
<dbReference type="EMBL" id="BHYM01000046">
    <property type="protein sequence ID" value="GCE41629.1"/>
    <property type="molecule type" value="Genomic_DNA"/>
</dbReference>
<gene>
    <name evidence="1" type="ORF">Rhow_005288</name>
</gene>
<reference evidence="1 2" key="1">
    <citation type="submission" date="2018-11" db="EMBL/GenBank/DDBJ databases">
        <title>Microbial catabolism of amino acid.</title>
        <authorList>
            <person name="Hibi M."/>
            <person name="Ogawa J."/>
        </authorList>
    </citation>
    <scope>NUCLEOTIDE SEQUENCE [LARGE SCALE GENOMIC DNA]</scope>
    <source>
        <strain evidence="1 2">C31-06</strain>
    </source>
</reference>
<accession>A0A402CDF7</accession>
<evidence type="ECO:0000313" key="2">
    <source>
        <dbReference type="Proteomes" id="UP000287519"/>
    </source>
</evidence>
<dbReference type="AlphaFoldDB" id="A0A402CDF7"/>
<dbReference type="Proteomes" id="UP000287519">
    <property type="component" value="Unassembled WGS sequence"/>
</dbReference>
<sequence length="39" mass="4617">MLEVSTDKVDTEVRRRRPEFSLKSSLQRTLSSRSAAHWR</sequence>
<comment type="caution">
    <text evidence="1">The sequence shown here is derived from an EMBL/GenBank/DDBJ whole genome shotgun (WGS) entry which is preliminary data.</text>
</comment>
<protein>
    <submittedName>
        <fullName evidence="1">Uncharacterized protein</fullName>
    </submittedName>
</protein>